<reference evidence="1" key="2">
    <citation type="journal article" date="2015" name="Fish Shellfish Immunol.">
        <title>Early steps in the European eel (Anguilla anguilla)-Vibrio vulnificus interaction in the gills: Role of the RtxA13 toxin.</title>
        <authorList>
            <person name="Callol A."/>
            <person name="Pajuelo D."/>
            <person name="Ebbesson L."/>
            <person name="Teles M."/>
            <person name="MacKenzie S."/>
            <person name="Amaro C."/>
        </authorList>
    </citation>
    <scope>NUCLEOTIDE SEQUENCE</scope>
</reference>
<reference evidence="1" key="1">
    <citation type="submission" date="2014-11" db="EMBL/GenBank/DDBJ databases">
        <authorList>
            <person name="Amaro Gonzalez C."/>
        </authorList>
    </citation>
    <scope>NUCLEOTIDE SEQUENCE</scope>
</reference>
<accession>A0A0E9RTF9</accession>
<organism evidence="1">
    <name type="scientific">Anguilla anguilla</name>
    <name type="common">European freshwater eel</name>
    <name type="synonym">Muraena anguilla</name>
    <dbReference type="NCBI Taxonomy" id="7936"/>
    <lineage>
        <taxon>Eukaryota</taxon>
        <taxon>Metazoa</taxon>
        <taxon>Chordata</taxon>
        <taxon>Craniata</taxon>
        <taxon>Vertebrata</taxon>
        <taxon>Euteleostomi</taxon>
        <taxon>Actinopterygii</taxon>
        <taxon>Neopterygii</taxon>
        <taxon>Teleostei</taxon>
        <taxon>Anguilliformes</taxon>
        <taxon>Anguillidae</taxon>
        <taxon>Anguilla</taxon>
    </lineage>
</organism>
<protein>
    <submittedName>
        <fullName evidence="1">Uncharacterized protein</fullName>
    </submittedName>
</protein>
<dbReference type="AlphaFoldDB" id="A0A0E9RTF9"/>
<evidence type="ECO:0000313" key="1">
    <source>
        <dbReference type="EMBL" id="JAH32137.1"/>
    </source>
</evidence>
<name>A0A0E9RTF9_ANGAN</name>
<proteinExistence type="predicted"/>
<sequence>MVNWLHTYSFTTTISVSRLEPDRKCAV</sequence>
<dbReference type="EMBL" id="GBXM01076440">
    <property type="protein sequence ID" value="JAH32137.1"/>
    <property type="molecule type" value="Transcribed_RNA"/>
</dbReference>